<dbReference type="PROSITE" id="PS50885">
    <property type="entry name" value="HAMP"/>
    <property type="match status" value="1"/>
</dbReference>
<keyword evidence="6" id="KW-0547">Nucleotide-binding</keyword>
<evidence type="ECO:0000256" key="12">
    <source>
        <dbReference type="SAM" id="Coils"/>
    </source>
</evidence>
<evidence type="ECO:0000256" key="2">
    <source>
        <dbReference type="ARBA" id="ARBA00022475"/>
    </source>
</evidence>
<keyword evidence="3" id="KW-0597">Phosphoprotein</keyword>
<feature type="domain" description="HAMP" evidence="14">
    <location>
        <begin position="325"/>
        <end position="377"/>
    </location>
</feature>
<keyword evidence="2" id="KW-1003">Cell membrane</keyword>
<dbReference type="InterPro" id="IPR050640">
    <property type="entry name" value="Bact_2-comp_sensor_kinase"/>
</dbReference>
<keyword evidence="12" id="KW-0175">Coiled coil</keyword>
<name>A0ABS7C7Y2_9BACL</name>
<keyword evidence="4" id="KW-0808">Transferase</keyword>
<sequence length="604" mass="68903">MHPYLKLHKNKFRLSLKFKLLGVLIPISILPILLASFGWYETMIRSSMNHSADITSQYTQLVAENISQYTGDISQALDPLLIDLNFQKFIKTPKADMVSQARYALEFRPILQSFMQSHKELLGVLYMDLHGKILYQSYQRSMNYIYPFENDPFFAHISEVRKTVLSTAHTTRYVLGQQEESLSIIRPVIDLSNGQIYGWLIADIRADYFRQLMKGASPDKDGQILLYHPLSGATVTNQKMDDKLLEHLRGAVARNNPADPEFTLISQHVSYQAVLEDLDFGDWKLIWVTPLDAITSGVRQSLQWTLLIAVSALLLCCLIAFPTMRIVLKPMDRLVGGMRNLSRGKYEPVAQPAGKDEISFLVKTYNQMLVELEQMEREVYQAQLKEREKEVLQLQAQTNPHFFFNMLETIESYAILNNGNAVSDMVQSVSRMMRYNVRNDAGWAPLSEEMAFIQDFLNIHRHRNGLSIETEWDIDSSLLELPIMRLSIQPFVENALKYGWSPALSEGEFKLKITIERMGSAIRFLILNTGIGMDPKVLEMIRQLLEQGVDGASPYFKQHTGIYNVYRRLVLVYGSRVRVRFFSGTPGGTKVDIMIADEAGASGS</sequence>
<dbReference type="Pfam" id="PF06580">
    <property type="entry name" value="His_kinase"/>
    <property type="match status" value="1"/>
</dbReference>
<evidence type="ECO:0000256" key="7">
    <source>
        <dbReference type="ARBA" id="ARBA00022777"/>
    </source>
</evidence>
<evidence type="ECO:0000313" key="16">
    <source>
        <dbReference type="Proteomes" id="UP001519887"/>
    </source>
</evidence>
<dbReference type="InterPro" id="IPR033479">
    <property type="entry name" value="dCache_1"/>
</dbReference>
<dbReference type="EMBL" id="JAHZIK010000714">
    <property type="protein sequence ID" value="MBW7456966.1"/>
    <property type="molecule type" value="Genomic_DNA"/>
</dbReference>
<keyword evidence="7 15" id="KW-0418">Kinase</keyword>
<evidence type="ECO:0000259" key="14">
    <source>
        <dbReference type="PROSITE" id="PS50885"/>
    </source>
</evidence>
<dbReference type="Pfam" id="PF02518">
    <property type="entry name" value="HATPase_c"/>
    <property type="match status" value="1"/>
</dbReference>
<evidence type="ECO:0000256" key="6">
    <source>
        <dbReference type="ARBA" id="ARBA00022741"/>
    </source>
</evidence>
<dbReference type="CDD" id="cd06225">
    <property type="entry name" value="HAMP"/>
    <property type="match status" value="1"/>
</dbReference>
<protein>
    <submittedName>
        <fullName evidence="15">Histidine kinase</fullName>
    </submittedName>
</protein>
<feature type="coiled-coil region" evidence="12">
    <location>
        <begin position="358"/>
        <end position="397"/>
    </location>
</feature>
<evidence type="ECO:0000256" key="10">
    <source>
        <dbReference type="ARBA" id="ARBA00023012"/>
    </source>
</evidence>
<evidence type="ECO:0000256" key="9">
    <source>
        <dbReference type="ARBA" id="ARBA00022989"/>
    </source>
</evidence>
<gene>
    <name evidence="15" type="ORF">K0U00_23305</name>
</gene>
<dbReference type="Pfam" id="PF00672">
    <property type="entry name" value="HAMP"/>
    <property type="match status" value="1"/>
</dbReference>
<dbReference type="Gene3D" id="3.30.565.10">
    <property type="entry name" value="Histidine kinase-like ATPase, C-terminal domain"/>
    <property type="match status" value="1"/>
</dbReference>
<comment type="caution">
    <text evidence="15">The sequence shown here is derived from an EMBL/GenBank/DDBJ whole genome shotgun (WGS) entry which is preliminary data.</text>
</comment>
<organism evidence="15 16">
    <name type="scientific">Paenibacillus sepulcri</name>
    <dbReference type="NCBI Taxonomy" id="359917"/>
    <lineage>
        <taxon>Bacteria</taxon>
        <taxon>Bacillati</taxon>
        <taxon>Bacillota</taxon>
        <taxon>Bacilli</taxon>
        <taxon>Bacillales</taxon>
        <taxon>Paenibacillaceae</taxon>
        <taxon>Paenibacillus</taxon>
    </lineage>
</organism>
<evidence type="ECO:0000256" key="8">
    <source>
        <dbReference type="ARBA" id="ARBA00022840"/>
    </source>
</evidence>
<dbReference type="SMART" id="SM00304">
    <property type="entry name" value="HAMP"/>
    <property type="match status" value="1"/>
</dbReference>
<keyword evidence="10" id="KW-0902">Two-component regulatory system</keyword>
<feature type="transmembrane region" description="Helical" evidence="13">
    <location>
        <begin position="304"/>
        <end position="328"/>
    </location>
</feature>
<dbReference type="PANTHER" id="PTHR34220:SF11">
    <property type="entry name" value="SENSOR PROTEIN KINASE HPTS"/>
    <property type="match status" value="1"/>
</dbReference>
<dbReference type="Gene3D" id="6.10.340.10">
    <property type="match status" value="1"/>
</dbReference>
<feature type="transmembrane region" description="Helical" evidence="13">
    <location>
        <begin position="20"/>
        <end position="40"/>
    </location>
</feature>
<dbReference type="InterPro" id="IPR003660">
    <property type="entry name" value="HAMP_dom"/>
</dbReference>
<dbReference type="SUPFAM" id="SSF55874">
    <property type="entry name" value="ATPase domain of HSP90 chaperone/DNA topoisomerase II/histidine kinase"/>
    <property type="match status" value="1"/>
</dbReference>
<evidence type="ECO:0000256" key="3">
    <source>
        <dbReference type="ARBA" id="ARBA00022553"/>
    </source>
</evidence>
<keyword evidence="16" id="KW-1185">Reference proteome</keyword>
<dbReference type="RefSeq" id="WP_210037317.1">
    <property type="nucleotide sequence ID" value="NZ_JBHLVU010000004.1"/>
</dbReference>
<evidence type="ECO:0000256" key="4">
    <source>
        <dbReference type="ARBA" id="ARBA00022679"/>
    </source>
</evidence>
<dbReference type="Proteomes" id="UP001519887">
    <property type="component" value="Unassembled WGS sequence"/>
</dbReference>
<dbReference type="SUPFAM" id="SSF158472">
    <property type="entry name" value="HAMP domain-like"/>
    <property type="match status" value="1"/>
</dbReference>
<evidence type="ECO:0000256" key="5">
    <source>
        <dbReference type="ARBA" id="ARBA00022692"/>
    </source>
</evidence>
<dbReference type="Pfam" id="PF02743">
    <property type="entry name" value="dCache_1"/>
    <property type="match status" value="1"/>
</dbReference>
<evidence type="ECO:0000256" key="11">
    <source>
        <dbReference type="ARBA" id="ARBA00023136"/>
    </source>
</evidence>
<evidence type="ECO:0000313" key="15">
    <source>
        <dbReference type="EMBL" id="MBW7456966.1"/>
    </source>
</evidence>
<dbReference type="Gene3D" id="3.30.450.20">
    <property type="entry name" value="PAS domain"/>
    <property type="match status" value="1"/>
</dbReference>
<evidence type="ECO:0000256" key="13">
    <source>
        <dbReference type="SAM" id="Phobius"/>
    </source>
</evidence>
<dbReference type="PANTHER" id="PTHR34220">
    <property type="entry name" value="SENSOR HISTIDINE KINASE YPDA"/>
    <property type="match status" value="1"/>
</dbReference>
<dbReference type="GO" id="GO:0016301">
    <property type="term" value="F:kinase activity"/>
    <property type="evidence" value="ECO:0007669"/>
    <property type="project" value="UniProtKB-KW"/>
</dbReference>
<accession>A0ABS7C7Y2</accession>
<comment type="subcellular location">
    <subcellularLocation>
        <location evidence="1">Cell membrane</location>
        <topology evidence="1">Multi-pass membrane protein</topology>
    </subcellularLocation>
</comment>
<keyword evidence="5 13" id="KW-0812">Transmembrane</keyword>
<keyword evidence="8" id="KW-0067">ATP-binding</keyword>
<keyword evidence="9 13" id="KW-1133">Transmembrane helix</keyword>
<dbReference type="InterPro" id="IPR003594">
    <property type="entry name" value="HATPase_dom"/>
</dbReference>
<dbReference type="InterPro" id="IPR010559">
    <property type="entry name" value="Sig_transdc_His_kin_internal"/>
</dbReference>
<proteinExistence type="predicted"/>
<evidence type="ECO:0000256" key="1">
    <source>
        <dbReference type="ARBA" id="ARBA00004651"/>
    </source>
</evidence>
<dbReference type="InterPro" id="IPR036890">
    <property type="entry name" value="HATPase_C_sf"/>
</dbReference>
<keyword evidence="11 13" id="KW-0472">Membrane</keyword>
<reference evidence="15 16" key="1">
    <citation type="submission" date="2021-07" db="EMBL/GenBank/DDBJ databases">
        <title>Paenibacillus radiodurans sp. nov., isolated from the southeastern edge of Tengger Desert.</title>
        <authorList>
            <person name="Zhang G."/>
        </authorList>
    </citation>
    <scope>NUCLEOTIDE SEQUENCE [LARGE SCALE GENOMIC DNA]</scope>
    <source>
        <strain evidence="15 16">CCM 7311</strain>
    </source>
</reference>